<dbReference type="Proteomes" id="UP000004959">
    <property type="component" value="Chromosome"/>
</dbReference>
<dbReference type="OrthoDB" id="65129at2"/>
<keyword evidence="3" id="KW-1003">Cell membrane</keyword>
<evidence type="ECO:0000256" key="2">
    <source>
        <dbReference type="ARBA" id="ARBA00007400"/>
    </source>
</evidence>
<protein>
    <submittedName>
        <fullName evidence="9">Putative acyltransferase</fullName>
    </submittedName>
</protein>
<name>G9WFN0_9LACO</name>
<dbReference type="EMBL" id="AFVZ01000001">
    <property type="protein sequence ID" value="EHN59322.1"/>
    <property type="molecule type" value="Genomic_DNA"/>
</dbReference>
<keyword evidence="9" id="KW-0012">Acyltransferase</keyword>
<dbReference type="STRING" id="336988.NT96_07140"/>
<feature type="transmembrane region" description="Helical" evidence="7">
    <location>
        <begin position="12"/>
        <end position="36"/>
    </location>
</feature>
<dbReference type="PANTHER" id="PTHR40074:SF2">
    <property type="entry name" value="O-ACETYLTRANSFERASE WECH"/>
    <property type="match status" value="1"/>
</dbReference>
<keyword evidence="5 7" id="KW-1133">Transmembrane helix</keyword>
<evidence type="ECO:0000256" key="7">
    <source>
        <dbReference type="SAM" id="Phobius"/>
    </source>
</evidence>
<dbReference type="AlphaFoldDB" id="G9WFN0"/>
<accession>G9WFN0</accession>
<dbReference type="PANTHER" id="PTHR40074">
    <property type="entry name" value="O-ACETYLTRANSFERASE WECH"/>
    <property type="match status" value="1"/>
</dbReference>
<gene>
    <name evidence="9" type="ORF">OKIT_1239</name>
</gene>
<feature type="transmembrane region" description="Helical" evidence="7">
    <location>
        <begin position="198"/>
        <end position="221"/>
    </location>
</feature>
<feature type="transmembrane region" description="Helical" evidence="7">
    <location>
        <begin position="270"/>
        <end position="289"/>
    </location>
</feature>
<dbReference type="GO" id="GO:0016413">
    <property type="term" value="F:O-acetyltransferase activity"/>
    <property type="evidence" value="ECO:0007669"/>
    <property type="project" value="TreeGrafter"/>
</dbReference>
<evidence type="ECO:0000256" key="1">
    <source>
        <dbReference type="ARBA" id="ARBA00004651"/>
    </source>
</evidence>
<evidence type="ECO:0000256" key="6">
    <source>
        <dbReference type="ARBA" id="ARBA00023136"/>
    </source>
</evidence>
<keyword evidence="6 7" id="KW-0472">Membrane</keyword>
<sequence length="387" mass="45638">MPDNRSKRKYLYGVDLMRLLFIVGVLTIHTSTQFTFKFSIGSAPFLLLSAFHMPMHFTRMGFMFVSGLVLFLNSYRRPMHLLSFWKRRYFWVLIPYFFWNIFYHFLAHYPEKILTSNWWLQYWHLLIHGSGYYMYFLLIMLQLYLLYPLLRLLLKKTEGKHLQVFFYAFAIEILITVFTKFVMPHLSTSNWPYLLQSYGMFVLTYEGYFIAGALAGIHYEAVEKWIVANIKKIFIAALIGIPVIFAYYFYNVNLLHLSYSKAYEVHQPLIVVYAFIIIANIFYVGHLYDQLVISNKHPKFVAFISKAQKIAFGLYLSQTVALTILDLILEQVTTNSAWLWLIWPVATLAVIAFSGLLCWTIYNTPVAHYVIGRPLNQRNKWKSTSHN</sequence>
<keyword evidence="10" id="KW-1185">Reference proteome</keyword>
<feature type="transmembrane region" description="Helical" evidence="7">
    <location>
        <begin position="233"/>
        <end position="250"/>
    </location>
</feature>
<dbReference type="RefSeq" id="WP_007746176.1">
    <property type="nucleotide sequence ID" value="NZ_CM001398.1"/>
</dbReference>
<keyword evidence="9" id="KW-0808">Transferase</keyword>
<feature type="transmembrane region" description="Helical" evidence="7">
    <location>
        <begin position="88"/>
        <end position="106"/>
    </location>
</feature>
<feature type="domain" description="Acyltransferase 3" evidence="8">
    <location>
        <begin position="12"/>
        <end position="358"/>
    </location>
</feature>
<dbReference type="Pfam" id="PF01757">
    <property type="entry name" value="Acyl_transf_3"/>
    <property type="match status" value="1"/>
</dbReference>
<evidence type="ECO:0000313" key="10">
    <source>
        <dbReference type="Proteomes" id="UP000004959"/>
    </source>
</evidence>
<feature type="transmembrane region" description="Helical" evidence="7">
    <location>
        <begin position="341"/>
        <end position="362"/>
    </location>
</feature>
<evidence type="ECO:0000313" key="9">
    <source>
        <dbReference type="EMBL" id="EHN59322.1"/>
    </source>
</evidence>
<evidence type="ECO:0000256" key="3">
    <source>
        <dbReference type="ARBA" id="ARBA00022475"/>
    </source>
</evidence>
<evidence type="ECO:0000256" key="4">
    <source>
        <dbReference type="ARBA" id="ARBA00022692"/>
    </source>
</evidence>
<dbReference type="eggNOG" id="COG1835">
    <property type="taxonomic scope" value="Bacteria"/>
</dbReference>
<dbReference type="GO" id="GO:0009246">
    <property type="term" value="P:enterobacterial common antigen biosynthetic process"/>
    <property type="evidence" value="ECO:0007669"/>
    <property type="project" value="TreeGrafter"/>
</dbReference>
<feature type="transmembrane region" description="Helical" evidence="7">
    <location>
        <begin position="56"/>
        <end position="76"/>
    </location>
</feature>
<dbReference type="InterPro" id="IPR002656">
    <property type="entry name" value="Acyl_transf_3_dom"/>
</dbReference>
<evidence type="ECO:0000256" key="5">
    <source>
        <dbReference type="ARBA" id="ARBA00022989"/>
    </source>
</evidence>
<comment type="caution">
    <text evidence="9">The sequence shown here is derived from an EMBL/GenBank/DDBJ whole genome shotgun (WGS) entry which is preliminary data.</text>
</comment>
<dbReference type="HOGENOM" id="CLU_047714_1_2_9"/>
<keyword evidence="4 7" id="KW-0812">Transmembrane</keyword>
<feature type="transmembrane region" description="Helical" evidence="7">
    <location>
        <begin position="132"/>
        <end position="153"/>
    </location>
</feature>
<comment type="similarity">
    <text evidence="2">Belongs to the acyltransferase 3 family.</text>
</comment>
<dbReference type="PATRIC" id="fig|1045004.4.peg.1222"/>
<comment type="subcellular location">
    <subcellularLocation>
        <location evidence="1">Cell membrane</location>
        <topology evidence="1">Multi-pass membrane protein</topology>
    </subcellularLocation>
</comment>
<proteinExistence type="inferred from homology"/>
<reference evidence="9 10" key="1">
    <citation type="journal article" date="2012" name="PLoS ONE">
        <title>Functional divergence in the genus oenococcus as predicted by genome sequencing of the newly-described species, Oenococcus kitaharae.</title>
        <authorList>
            <person name="Borneman A.R."/>
            <person name="McCarthy J.M."/>
            <person name="Chambers P.J."/>
            <person name="Bartowsky E.J."/>
        </authorList>
    </citation>
    <scope>NUCLEOTIDE SEQUENCE [LARGE SCALE GENOMIC DNA]</scope>
    <source>
        <strain evidence="10">DSM17330</strain>
    </source>
</reference>
<organism evidence="9 10">
    <name type="scientific">Oenococcus kitaharae DSM 17330</name>
    <dbReference type="NCBI Taxonomy" id="1045004"/>
    <lineage>
        <taxon>Bacteria</taxon>
        <taxon>Bacillati</taxon>
        <taxon>Bacillota</taxon>
        <taxon>Bacilli</taxon>
        <taxon>Lactobacillales</taxon>
        <taxon>Lactobacillaceae</taxon>
        <taxon>Oenococcus</taxon>
    </lineage>
</organism>
<evidence type="ECO:0000259" key="8">
    <source>
        <dbReference type="Pfam" id="PF01757"/>
    </source>
</evidence>
<feature type="transmembrane region" description="Helical" evidence="7">
    <location>
        <begin position="165"/>
        <end position="186"/>
    </location>
</feature>
<dbReference type="GO" id="GO:0005886">
    <property type="term" value="C:plasma membrane"/>
    <property type="evidence" value="ECO:0007669"/>
    <property type="project" value="UniProtKB-SubCell"/>
</dbReference>
<feature type="transmembrane region" description="Helical" evidence="7">
    <location>
        <begin position="310"/>
        <end position="329"/>
    </location>
</feature>